<dbReference type="CDD" id="cd11043">
    <property type="entry name" value="CYP90-like"/>
    <property type="match status" value="1"/>
</dbReference>
<keyword evidence="7" id="KW-1133">Transmembrane helix</keyword>
<dbReference type="GO" id="GO:0020037">
    <property type="term" value="F:heme binding"/>
    <property type="evidence" value="ECO:0007669"/>
    <property type="project" value="InterPro"/>
</dbReference>
<dbReference type="Pfam" id="PF00067">
    <property type="entry name" value="p450"/>
    <property type="match status" value="1"/>
</dbReference>
<dbReference type="GO" id="GO:0004497">
    <property type="term" value="F:monooxygenase activity"/>
    <property type="evidence" value="ECO:0007669"/>
    <property type="project" value="UniProtKB-KW"/>
</dbReference>
<organism evidence="14 15">
    <name type="scientific">Turnera subulata</name>
    <dbReference type="NCBI Taxonomy" id="218843"/>
    <lineage>
        <taxon>Eukaryota</taxon>
        <taxon>Viridiplantae</taxon>
        <taxon>Streptophyta</taxon>
        <taxon>Embryophyta</taxon>
        <taxon>Tracheophyta</taxon>
        <taxon>Spermatophyta</taxon>
        <taxon>Magnoliopsida</taxon>
        <taxon>eudicotyledons</taxon>
        <taxon>Gunneridae</taxon>
        <taxon>Pentapetalae</taxon>
        <taxon>rosids</taxon>
        <taxon>fabids</taxon>
        <taxon>Malpighiales</taxon>
        <taxon>Passifloraceae</taxon>
        <taxon>Turnera</taxon>
    </lineage>
</organism>
<keyword evidence="8 13" id="KW-0560">Oxidoreductase</keyword>
<dbReference type="PANTHER" id="PTHR24286:SF369">
    <property type="entry name" value="CYTOCHROME P450"/>
    <property type="match status" value="1"/>
</dbReference>
<keyword evidence="9 12" id="KW-0408">Iron</keyword>
<comment type="cofactor">
    <cofactor evidence="1 12">
        <name>heme</name>
        <dbReference type="ChEBI" id="CHEBI:30413"/>
    </cofactor>
</comment>
<keyword evidence="15" id="KW-1185">Reference proteome</keyword>
<evidence type="ECO:0000256" key="8">
    <source>
        <dbReference type="ARBA" id="ARBA00023002"/>
    </source>
</evidence>
<evidence type="ECO:0000256" key="2">
    <source>
        <dbReference type="ARBA" id="ARBA00004167"/>
    </source>
</evidence>
<dbReference type="FunFam" id="1.10.630.10:FF:000020">
    <property type="entry name" value="Cytochrome P450 family protein"/>
    <property type="match status" value="1"/>
</dbReference>
<evidence type="ECO:0000313" key="14">
    <source>
        <dbReference type="EMBL" id="KAJ4842249.1"/>
    </source>
</evidence>
<dbReference type="GO" id="GO:0016705">
    <property type="term" value="F:oxidoreductase activity, acting on paired donors, with incorporation or reduction of molecular oxygen"/>
    <property type="evidence" value="ECO:0007669"/>
    <property type="project" value="InterPro"/>
</dbReference>
<evidence type="ECO:0000256" key="7">
    <source>
        <dbReference type="ARBA" id="ARBA00022989"/>
    </source>
</evidence>
<dbReference type="GO" id="GO:0016125">
    <property type="term" value="P:sterol metabolic process"/>
    <property type="evidence" value="ECO:0007669"/>
    <property type="project" value="TreeGrafter"/>
</dbReference>
<comment type="subcellular location">
    <subcellularLocation>
        <location evidence="2">Membrane</location>
        <topology evidence="2">Single-pass membrane protein</topology>
    </subcellularLocation>
</comment>
<dbReference type="PRINTS" id="PR00465">
    <property type="entry name" value="EP450IV"/>
</dbReference>
<keyword evidence="6 12" id="KW-0479">Metal-binding</keyword>
<keyword evidence="5" id="KW-0812">Transmembrane</keyword>
<evidence type="ECO:0000313" key="15">
    <source>
        <dbReference type="Proteomes" id="UP001141552"/>
    </source>
</evidence>
<dbReference type="GO" id="GO:0016132">
    <property type="term" value="P:brassinosteroid biosynthetic process"/>
    <property type="evidence" value="ECO:0007669"/>
    <property type="project" value="TreeGrafter"/>
</dbReference>
<gene>
    <name evidence="14" type="ORF">Tsubulata_028701</name>
</gene>
<evidence type="ECO:0000256" key="12">
    <source>
        <dbReference type="PIRSR" id="PIRSR602403-1"/>
    </source>
</evidence>
<keyword evidence="11" id="KW-0472">Membrane</keyword>
<dbReference type="AlphaFoldDB" id="A0A9Q0JHV3"/>
<keyword evidence="4 12" id="KW-0349">Heme</keyword>
<keyword evidence="10 13" id="KW-0503">Monooxygenase</keyword>
<dbReference type="InterPro" id="IPR036396">
    <property type="entry name" value="Cyt_P450_sf"/>
</dbReference>
<evidence type="ECO:0000256" key="4">
    <source>
        <dbReference type="ARBA" id="ARBA00022617"/>
    </source>
</evidence>
<dbReference type="GO" id="GO:0010268">
    <property type="term" value="P:brassinosteroid homeostasis"/>
    <property type="evidence" value="ECO:0007669"/>
    <property type="project" value="TreeGrafter"/>
</dbReference>
<name>A0A9Q0JHV3_9ROSI</name>
<dbReference type="EMBL" id="JAKUCV010002539">
    <property type="protein sequence ID" value="KAJ4842249.1"/>
    <property type="molecule type" value="Genomic_DNA"/>
</dbReference>
<dbReference type="Proteomes" id="UP001141552">
    <property type="component" value="Unassembled WGS sequence"/>
</dbReference>
<dbReference type="OrthoDB" id="1372046at2759"/>
<feature type="binding site" description="axial binding residue" evidence="12">
    <location>
        <position position="426"/>
    </location>
    <ligand>
        <name>heme</name>
        <dbReference type="ChEBI" id="CHEBI:30413"/>
    </ligand>
    <ligandPart>
        <name>Fe</name>
        <dbReference type="ChEBI" id="CHEBI:18248"/>
    </ligandPart>
</feature>
<dbReference type="GO" id="GO:0016020">
    <property type="term" value="C:membrane"/>
    <property type="evidence" value="ECO:0007669"/>
    <property type="project" value="UniProtKB-SubCell"/>
</dbReference>
<dbReference type="InterPro" id="IPR017972">
    <property type="entry name" value="Cyt_P450_CS"/>
</dbReference>
<comment type="similarity">
    <text evidence="3 13">Belongs to the cytochrome P450 family.</text>
</comment>
<evidence type="ECO:0000256" key="5">
    <source>
        <dbReference type="ARBA" id="ARBA00022692"/>
    </source>
</evidence>
<dbReference type="Gene3D" id="1.10.630.10">
    <property type="entry name" value="Cytochrome P450"/>
    <property type="match status" value="1"/>
</dbReference>
<sequence length="478" mass="54568">MDIWTIGLSAIALVVGYCAHLVFKWKNPKVDGVLPPGSLGLPLIGETLQFIIPSRSLDLHPFIKNRMQKYGPIFKTSLVGRPIIVSTDPEVNKYVLTHEGKLVEMWYLDSFAKIFKQEGENRVTSIGKIHSYVRSITLNHFGVDSLRQSLLPKVEDLIHTHLIKWSSQGPVDVKHVVGVMLFNFTAKQIFGYDAETTSKEKLTENYTKMLDSLFSFPINIPGTTFHKCMQFQAEMLKILKDTLMKRLSNPEKKRGDFLDQAIDDMNSEEFLTVDFITKLMFGILFGSFESISITLTLTFKFLSEYPQVVEELRAENEAIRKRRKNPDSPLTWEEYRSMEFTHMVVKETLRIQNGAPGLFRKALKDFEVKGYFVPAGWALMLVTPVVHLNPEIFKDPFTFNPWRWKELDQVTVSKNFMGFGGGTRHCAGAEYSKMVLATFLHVLVTNYNFTKVKGGNVSRAPLLSFGDGIRIKFTPRID</sequence>
<protein>
    <recommendedName>
        <fullName evidence="16">Cytochrome P450</fullName>
    </recommendedName>
</protein>
<dbReference type="InterPro" id="IPR001128">
    <property type="entry name" value="Cyt_P450"/>
</dbReference>
<dbReference type="InterPro" id="IPR002403">
    <property type="entry name" value="Cyt_P450_E_grp-IV"/>
</dbReference>
<dbReference type="PANTHER" id="PTHR24286">
    <property type="entry name" value="CYTOCHROME P450 26"/>
    <property type="match status" value="1"/>
</dbReference>
<evidence type="ECO:0000256" key="6">
    <source>
        <dbReference type="ARBA" id="ARBA00022723"/>
    </source>
</evidence>
<evidence type="ECO:0000256" key="1">
    <source>
        <dbReference type="ARBA" id="ARBA00001971"/>
    </source>
</evidence>
<reference evidence="14" key="1">
    <citation type="submission" date="2022-02" db="EMBL/GenBank/DDBJ databases">
        <authorList>
            <person name="Henning P.M."/>
            <person name="McCubbin A.G."/>
            <person name="Shore J.S."/>
        </authorList>
    </citation>
    <scope>NUCLEOTIDE SEQUENCE</scope>
    <source>
        <strain evidence="14">F60SS</strain>
        <tissue evidence="14">Leaves</tissue>
    </source>
</reference>
<accession>A0A9Q0JHV3</accession>
<evidence type="ECO:0008006" key="16">
    <source>
        <dbReference type="Google" id="ProtNLM"/>
    </source>
</evidence>
<evidence type="ECO:0000256" key="13">
    <source>
        <dbReference type="RuleBase" id="RU000461"/>
    </source>
</evidence>
<dbReference type="PROSITE" id="PS00086">
    <property type="entry name" value="CYTOCHROME_P450"/>
    <property type="match status" value="1"/>
</dbReference>
<evidence type="ECO:0000256" key="3">
    <source>
        <dbReference type="ARBA" id="ARBA00010617"/>
    </source>
</evidence>
<evidence type="ECO:0000256" key="9">
    <source>
        <dbReference type="ARBA" id="ARBA00023004"/>
    </source>
</evidence>
<dbReference type="SUPFAM" id="SSF48264">
    <property type="entry name" value="Cytochrome P450"/>
    <property type="match status" value="1"/>
</dbReference>
<evidence type="ECO:0000256" key="10">
    <source>
        <dbReference type="ARBA" id="ARBA00023033"/>
    </source>
</evidence>
<comment type="caution">
    <text evidence="14">The sequence shown here is derived from an EMBL/GenBank/DDBJ whole genome shotgun (WGS) entry which is preliminary data.</text>
</comment>
<evidence type="ECO:0000256" key="11">
    <source>
        <dbReference type="ARBA" id="ARBA00023136"/>
    </source>
</evidence>
<proteinExistence type="inferred from homology"/>
<reference evidence="14" key="2">
    <citation type="journal article" date="2023" name="Plants (Basel)">
        <title>Annotation of the Turnera subulata (Passifloraceae) Draft Genome Reveals the S-Locus Evolved after the Divergence of Turneroideae from Passifloroideae in a Stepwise Manner.</title>
        <authorList>
            <person name="Henning P.M."/>
            <person name="Roalson E.H."/>
            <person name="Mir W."/>
            <person name="McCubbin A.G."/>
            <person name="Shore J.S."/>
        </authorList>
    </citation>
    <scope>NUCLEOTIDE SEQUENCE</scope>
    <source>
        <strain evidence="14">F60SS</strain>
    </source>
</reference>
<dbReference type="GO" id="GO:0005506">
    <property type="term" value="F:iron ion binding"/>
    <property type="evidence" value="ECO:0007669"/>
    <property type="project" value="InterPro"/>
</dbReference>